<sequence length="355" mass="37335">MPCFFRIGWMASEIACRGHDDPAGAHHRLGEEAGDGVGSLARDDLLELVGHAPGELLLRLAILAMAPVMRTGEMDEARQRQAEMAVVGFAGHRGGDGSDPVIGVPACQDLAPLGLPFHGPEEPQHLDHGVVRLGAGIGVEHLAALEGGHFHQLLRQHHRLIGDAPEEGVIAGKALVLGLGGLDQAAMVEPRDHVPQPRIGVEIFAPVHVIDIGPASMGEHDRPPCLDRGQVGETVEGRGIGARLPGLRRVVVHGASSLGLFQSYQPPGSTGNRASPLATASSVQGCPSELGNRATGLRGRAVRSPAGRAGRTRSSPASGAACERRPRRGIAAWATGRRSRSALPVRSRPRPWRGR</sequence>
<evidence type="ECO:0000313" key="3">
    <source>
        <dbReference type="Proteomes" id="UP000015346"/>
    </source>
</evidence>
<feature type="region of interest" description="Disordered" evidence="1">
    <location>
        <begin position="263"/>
        <end position="355"/>
    </location>
</feature>
<gene>
    <name evidence="2" type="ORF">ruthe_01472</name>
</gene>
<comment type="caution">
    <text evidence="2">The sequence shown here is derived from an EMBL/GenBank/DDBJ whole genome shotgun (WGS) entry which is preliminary data.</text>
</comment>
<evidence type="ECO:0000256" key="1">
    <source>
        <dbReference type="SAM" id="MobiDB-lite"/>
    </source>
</evidence>
<organism evidence="2 3">
    <name type="scientific">Rubellimicrobium thermophilum DSM 16684</name>
    <dbReference type="NCBI Taxonomy" id="1123069"/>
    <lineage>
        <taxon>Bacteria</taxon>
        <taxon>Pseudomonadati</taxon>
        <taxon>Pseudomonadota</taxon>
        <taxon>Alphaproteobacteria</taxon>
        <taxon>Rhodobacterales</taxon>
        <taxon>Roseobacteraceae</taxon>
        <taxon>Rubellimicrobium</taxon>
    </lineage>
</organism>
<name>S9SJZ0_9RHOB</name>
<dbReference type="AlphaFoldDB" id="S9SJZ0"/>
<accession>S9SJZ0</accession>
<keyword evidence="3" id="KW-1185">Reference proteome</keyword>
<dbReference type="EMBL" id="AOLV01000010">
    <property type="protein sequence ID" value="EPX86654.1"/>
    <property type="molecule type" value="Genomic_DNA"/>
</dbReference>
<protein>
    <submittedName>
        <fullName evidence="2">Uncharacterized protein</fullName>
    </submittedName>
</protein>
<dbReference type="HOGENOM" id="CLU_780503_0_0_5"/>
<feature type="compositionally biased region" description="Polar residues" evidence="1">
    <location>
        <begin position="263"/>
        <end position="285"/>
    </location>
</feature>
<dbReference type="Proteomes" id="UP000015346">
    <property type="component" value="Unassembled WGS sequence"/>
</dbReference>
<reference evidence="2 3" key="1">
    <citation type="journal article" date="2013" name="Stand. Genomic Sci.">
        <title>Genome sequence of the reddish-pigmented Rubellimicrobium thermophilum type strain (DSM 16684(T)), a member of the Roseobacter clade.</title>
        <authorList>
            <person name="Fiebig A."/>
            <person name="Riedel T."/>
            <person name="Gronow S."/>
            <person name="Petersen J."/>
            <person name="Klenk H.P."/>
            <person name="Goker M."/>
        </authorList>
    </citation>
    <scope>NUCLEOTIDE SEQUENCE [LARGE SCALE GENOMIC DNA]</scope>
    <source>
        <strain evidence="2 3">DSM 16684</strain>
    </source>
</reference>
<evidence type="ECO:0000313" key="2">
    <source>
        <dbReference type="EMBL" id="EPX86654.1"/>
    </source>
</evidence>
<proteinExistence type="predicted"/>